<dbReference type="Gene3D" id="3.40.50.2300">
    <property type="match status" value="2"/>
</dbReference>
<proteinExistence type="predicted"/>
<organism evidence="2 3">
    <name type="scientific">Candidatus Magnetobacterium casense</name>
    <dbReference type="NCBI Taxonomy" id="1455061"/>
    <lineage>
        <taxon>Bacteria</taxon>
        <taxon>Pseudomonadati</taxon>
        <taxon>Nitrospirota</taxon>
        <taxon>Thermodesulfovibrionia</taxon>
        <taxon>Thermodesulfovibrionales</taxon>
        <taxon>Candidatus Magnetobacteriaceae</taxon>
        <taxon>Candidatus Magnetobacterium</taxon>
    </lineage>
</organism>
<gene>
    <name evidence="2" type="ORF">HWQ67_05075</name>
</gene>
<keyword evidence="1" id="KW-0812">Transmembrane</keyword>
<dbReference type="RefSeq" id="WP_218251562.1">
    <property type="nucleotide sequence ID" value="NZ_JABXWD010000060.1"/>
</dbReference>
<keyword evidence="1" id="KW-1133">Transmembrane helix</keyword>
<dbReference type="Proteomes" id="UP001196980">
    <property type="component" value="Unassembled WGS sequence"/>
</dbReference>
<dbReference type="PANTHER" id="PTHR35271:SF1">
    <property type="entry name" value="ABC TRANSPORTER, SUBSTRATE-BINDING LIPOPROTEIN"/>
    <property type="match status" value="1"/>
</dbReference>
<keyword evidence="1" id="KW-0472">Membrane</keyword>
<dbReference type="Pfam" id="PF04392">
    <property type="entry name" value="ABC_sub_bind"/>
    <property type="match status" value="1"/>
</dbReference>
<reference evidence="2 3" key="1">
    <citation type="journal article" date="2020" name="J Geophys Res Biogeosci">
        <title>Magnetotaxis as an Adaptation to Enable Bacterial Shuttling of Microbial Sulfur and Sulfur Cycling Across Aquatic Oxic#Anoxic Interfaces.</title>
        <authorList>
            <person name="Li J."/>
            <person name="Liu P."/>
            <person name="Wang J."/>
            <person name="Roberts A.P."/>
            <person name="Pan Y."/>
        </authorList>
    </citation>
    <scope>NUCLEOTIDE SEQUENCE [LARGE SCALE GENOMIC DNA]</scope>
    <source>
        <strain evidence="2 3">MYR-1_YQ</strain>
    </source>
</reference>
<accession>A0ABS6RWE8</accession>
<dbReference type="PANTHER" id="PTHR35271">
    <property type="entry name" value="ABC TRANSPORTER, SUBSTRATE-BINDING LIPOPROTEIN-RELATED"/>
    <property type="match status" value="1"/>
</dbReference>
<evidence type="ECO:0000313" key="3">
    <source>
        <dbReference type="Proteomes" id="UP001196980"/>
    </source>
</evidence>
<keyword evidence="3" id="KW-1185">Reference proteome</keyword>
<comment type="caution">
    <text evidence="2">The sequence shown here is derived from an EMBL/GenBank/DDBJ whole genome shotgun (WGS) entry which is preliminary data.</text>
</comment>
<sequence length="348" mass="39493">MKKYIVNIFLMFFVVEVGLMLLYFNLSKPRLLILHSYNTDYSWVRDVNTGINRVIKNKSHYFVRWHYLDTKRHPWPEYKANAGLIARKMIDKWQPNVIIASDDDAQAYVTKHYINDPKIKIVFTGVNNDLKTYGFDKANNVTGVLERLPLTALTDGLLTFTRRHSNRDVNRNPLKVFFIGDKSETVVGDERWVRNFNWSPIVLVGTHLVDSLSDWQNAVRDASAVADYIITSNYRKVSRTPGSSELVTPKELITSTVKESTIPVIGTNAFFAEDGGMLAIATSPFEQGEVAAKMAVEILDNKKHPGDIPVVNSSKCVIAMNATILRERKFDVPPVYESSAMANNLYIK</sequence>
<protein>
    <recommendedName>
        <fullName evidence="4">ABC transporter substrate-binding protein</fullName>
    </recommendedName>
</protein>
<evidence type="ECO:0008006" key="4">
    <source>
        <dbReference type="Google" id="ProtNLM"/>
    </source>
</evidence>
<dbReference type="EMBL" id="JABXWD010000060">
    <property type="protein sequence ID" value="MBV6340948.1"/>
    <property type="molecule type" value="Genomic_DNA"/>
</dbReference>
<feature type="transmembrane region" description="Helical" evidence="1">
    <location>
        <begin position="6"/>
        <end position="26"/>
    </location>
</feature>
<dbReference type="InterPro" id="IPR007487">
    <property type="entry name" value="ABC_transpt-TYRBP-like"/>
</dbReference>
<name>A0ABS6RWE8_9BACT</name>
<evidence type="ECO:0000256" key="1">
    <source>
        <dbReference type="SAM" id="Phobius"/>
    </source>
</evidence>
<evidence type="ECO:0000313" key="2">
    <source>
        <dbReference type="EMBL" id="MBV6340948.1"/>
    </source>
</evidence>